<dbReference type="Proteomes" id="UP000066376">
    <property type="component" value="Chromosome"/>
</dbReference>
<dbReference type="STRING" id="294671.YLM1_1806"/>
<dbReference type="NCBIfam" id="TIGR00072">
    <property type="entry name" value="hydrog_prot"/>
    <property type="match status" value="1"/>
</dbReference>
<dbReference type="RefSeq" id="WP_067148827.1">
    <property type="nucleotide sequence ID" value="NZ_CP014265.1"/>
</dbReference>
<reference evidence="6" key="3">
    <citation type="submission" date="2016-10" db="EMBL/GenBank/DDBJ databases">
        <authorList>
            <person name="de Groot N.N."/>
        </authorList>
    </citation>
    <scope>NUCLEOTIDE SEQUENCE [LARGE SCALE GENOMIC DNA]</scope>
    <source>
        <strain evidence="6">DSM 16632</strain>
    </source>
</reference>
<dbReference type="Pfam" id="PF01750">
    <property type="entry name" value="HycI"/>
    <property type="match status" value="1"/>
</dbReference>
<reference evidence="5 7" key="1">
    <citation type="journal article" date="2016" name="Genome Announc.">
        <title>Draft Genome Sequence of the Rumen Methanogen Methanobrevibacter olleyae YLM1.</title>
        <authorList>
            <person name="Kelly W.J."/>
            <person name="Li D."/>
            <person name="Lambie S.C."/>
            <person name="Cox F."/>
            <person name="Attwood G.T."/>
            <person name="Altermann E."/>
            <person name="Leahy S.C."/>
        </authorList>
    </citation>
    <scope>NUCLEOTIDE SEQUENCE [LARGE SCALE GENOMIC DNA]</scope>
    <source>
        <strain evidence="5 7">YLM1</strain>
    </source>
</reference>
<accession>A0A126R251</accession>
<keyword evidence="7" id="KW-1185">Reference proteome</keyword>
<dbReference type="Proteomes" id="UP000183442">
    <property type="component" value="Unassembled WGS sequence"/>
</dbReference>
<dbReference type="GO" id="GO:0004190">
    <property type="term" value="F:aspartic-type endopeptidase activity"/>
    <property type="evidence" value="ECO:0007669"/>
    <property type="project" value="UniProtKB-KW"/>
</dbReference>
<dbReference type="NCBIfam" id="TIGR00130">
    <property type="entry name" value="frhD"/>
    <property type="match status" value="1"/>
</dbReference>
<dbReference type="EMBL" id="FOTL01000027">
    <property type="protein sequence ID" value="SFL67876.1"/>
    <property type="molecule type" value="Genomic_DNA"/>
</dbReference>
<reference evidence="7" key="2">
    <citation type="submission" date="2016-02" db="EMBL/GenBank/DDBJ databases">
        <title>The draft genome sequence of the rumen methanogen Methanobrevibacter olleyae YLM1.</title>
        <authorList>
            <consortium name="New Zealand Agricultural Greenhouse Gas Research Centre/Pastoral Greenhouse Gas Research Consortium"/>
            <person name="Kelly W.J."/>
            <person name="Li D."/>
            <person name="Lambie S.C."/>
            <person name="Attwood G.T."/>
            <person name="Altermann E."/>
            <person name="Leahy S.C."/>
        </authorList>
    </citation>
    <scope>NUCLEOTIDE SEQUENCE [LARGE SCALE GENOMIC DNA]</scope>
    <source>
        <strain evidence="7">YLM1</strain>
    </source>
</reference>
<evidence type="ECO:0000256" key="2">
    <source>
        <dbReference type="ARBA" id="ARBA00022670"/>
    </source>
</evidence>
<evidence type="ECO:0000313" key="8">
    <source>
        <dbReference type="Proteomes" id="UP000183442"/>
    </source>
</evidence>
<keyword evidence="2" id="KW-0645">Protease</keyword>
<evidence type="ECO:0000256" key="3">
    <source>
        <dbReference type="ARBA" id="ARBA00022750"/>
    </source>
</evidence>
<comment type="similarity">
    <text evidence="1">Belongs to the peptidase A31 family.</text>
</comment>
<dbReference type="GeneID" id="28490117"/>
<dbReference type="GO" id="GO:0008047">
    <property type="term" value="F:enzyme activator activity"/>
    <property type="evidence" value="ECO:0007669"/>
    <property type="project" value="InterPro"/>
</dbReference>
<gene>
    <name evidence="6" type="ORF">SAMN02910297_01490</name>
    <name evidence="5" type="ORF">YLM1_1806</name>
</gene>
<evidence type="ECO:0000313" key="6">
    <source>
        <dbReference type="EMBL" id="SFL67876.1"/>
    </source>
</evidence>
<dbReference type="InterPro" id="IPR000671">
    <property type="entry name" value="Peptidase_A31"/>
</dbReference>
<dbReference type="PRINTS" id="PR00446">
    <property type="entry name" value="HYDRGNUPTAKE"/>
</dbReference>
<dbReference type="InterPro" id="IPR023430">
    <property type="entry name" value="Pept_HybD-like_dom_sf"/>
</dbReference>
<dbReference type="PANTHER" id="PTHR30302">
    <property type="entry name" value="HYDROGENASE 1 MATURATION PROTEASE"/>
    <property type="match status" value="1"/>
</dbReference>
<dbReference type="GO" id="GO:0016485">
    <property type="term" value="P:protein processing"/>
    <property type="evidence" value="ECO:0007669"/>
    <property type="project" value="TreeGrafter"/>
</dbReference>
<dbReference type="KEGG" id="mol:YLM1_1806"/>
<name>A0A126R251_METOL</name>
<dbReference type="InterPro" id="IPR004411">
    <property type="entry name" value="Pept_A31_F420-red_hyd_d"/>
</dbReference>
<dbReference type="PANTHER" id="PTHR30302:SF1">
    <property type="entry name" value="HYDROGENASE 2 MATURATION PROTEASE"/>
    <property type="match status" value="1"/>
</dbReference>
<evidence type="ECO:0000256" key="4">
    <source>
        <dbReference type="ARBA" id="ARBA00022801"/>
    </source>
</evidence>
<proteinExistence type="inferred from homology"/>
<evidence type="ECO:0000313" key="7">
    <source>
        <dbReference type="Proteomes" id="UP000066376"/>
    </source>
</evidence>
<dbReference type="EMBL" id="CP014265">
    <property type="protein sequence ID" value="AMK16361.1"/>
    <property type="molecule type" value="Genomic_DNA"/>
</dbReference>
<organism evidence="5 7">
    <name type="scientific">Methanobrevibacter olleyae</name>
    <dbReference type="NCBI Taxonomy" id="294671"/>
    <lineage>
        <taxon>Archaea</taxon>
        <taxon>Methanobacteriati</taxon>
        <taxon>Methanobacteriota</taxon>
        <taxon>Methanomada group</taxon>
        <taxon>Methanobacteria</taxon>
        <taxon>Methanobacteriales</taxon>
        <taxon>Methanobacteriaceae</taxon>
        <taxon>Methanobrevibacter</taxon>
    </lineage>
</organism>
<protein>
    <submittedName>
        <fullName evidence="5">Coenzyme F420 hydrogenase delta subunit FrhD</fullName>
    </submittedName>
    <submittedName>
        <fullName evidence="6">Coenzyme F420 hydrogenase subunit delta</fullName>
    </submittedName>
</protein>
<keyword evidence="3" id="KW-0064">Aspartyl protease</keyword>
<dbReference type="AlphaFoldDB" id="A0A126R251"/>
<dbReference type="OrthoDB" id="85598at2157"/>
<dbReference type="SUPFAM" id="SSF53163">
    <property type="entry name" value="HybD-like"/>
    <property type="match status" value="1"/>
</dbReference>
<dbReference type="CDD" id="cd06064">
    <property type="entry name" value="H2MP_F420-Reduc"/>
    <property type="match status" value="1"/>
</dbReference>
<dbReference type="PATRIC" id="fig|294671.3.peg.1876"/>
<sequence length="158" mass="17607">MPYDTARLVVGCGNILFKDDGFGPTVIHKIEEKLQNGEIEKPEDTQFIDAGTGATHFIFSMPDDNWKKIIVIDVVEWDAEPGTLRYFSPYDMPKGKYENAHTWPVEEPLHDLADRGIEVVIVGCKPAEITAPDVDLGLTEPVEAAIPEAIEMILKELN</sequence>
<keyword evidence="4" id="KW-0378">Hydrolase</keyword>
<evidence type="ECO:0000313" key="5">
    <source>
        <dbReference type="EMBL" id="AMK16361.1"/>
    </source>
</evidence>
<evidence type="ECO:0000256" key="1">
    <source>
        <dbReference type="ARBA" id="ARBA00006814"/>
    </source>
</evidence>
<dbReference type="Gene3D" id="3.40.50.1450">
    <property type="entry name" value="HybD-like"/>
    <property type="match status" value="1"/>
</dbReference>
<reference evidence="8" key="4">
    <citation type="submission" date="2016-10" db="EMBL/GenBank/DDBJ databases">
        <authorList>
            <person name="Varghese N."/>
        </authorList>
    </citation>
    <scope>NUCLEOTIDE SEQUENCE [LARGE SCALE GENOMIC DNA]</scope>
    <source>
        <strain evidence="8">DSM 16632</strain>
    </source>
</reference>